<evidence type="ECO:0000256" key="2">
    <source>
        <dbReference type="ARBA" id="ARBA00022540"/>
    </source>
</evidence>
<dbReference type="CDD" id="cd08065">
    <property type="entry name" value="MPN_eIF3h"/>
    <property type="match status" value="1"/>
</dbReference>
<organism evidence="6 7">
    <name type="scientific">Diploscapter pachys</name>
    <dbReference type="NCBI Taxonomy" id="2018661"/>
    <lineage>
        <taxon>Eukaryota</taxon>
        <taxon>Metazoa</taxon>
        <taxon>Ecdysozoa</taxon>
        <taxon>Nematoda</taxon>
        <taxon>Chromadorea</taxon>
        <taxon>Rhabditida</taxon>
        <taxon>Rhabditina</taxon>
        <taxon>Rhabditomorpha</taxon>
        <taxon>Rhabditoidea</taxon>
        <taxon>Rhabditidae</taxon>
        <taxon>Diploscapter</taxon>
    </lineage>
</organism>
<dbReference type="GO" id="GO:0005852">
    <property type="term" value="C:eukaryotic translation initiation factor 3 complex"/>
    <property type="evidence" value="ECO:0007669"/>
    <property type="project" value="UniProtKB-UniRule"/>
</dbReference>
<dbReference type="Gene3D" id="3.40.140.10">
    <property type="entry name" value="Cytidine Deaminase, domain 2"/>
    <property type="match status" value="1"/>
</dbReference>
<evidence type="ECO:0000259" key="5">
    <source>
        <dbReference type="PROSITE" id="PS50249"/>
    </source>
</evidence>
<keyword evidence="7" id="KW-1185">Reference proteome</keyword>
<dbReference type="GO" id="GO:0001732">
    <property type="term" value="P:formation of cytoplasmic translation initiation complex"/>
    <property type="evidence" value="ECO:0007669"/>
    <property type="project" value="UniProtKB-UniRule"/>
</dbReference>
<evidence type="ECO:0000256" key="4">
    <source>
        <dbReference type="HAMAP-Rule" id="MF_03007"/>
    </source>
</evidence>
<dbReference type="InterPro" id="IPR027524">
    <property type="entry name" value="eIF3h"/>
</dbReference>
<dbReference type="InterPro" id="IPR037518">
    <property type="entry name" value="MPN"/>
</dbReference>
<keyword evidence="2 4" id="KW-0396">Initiation factor</keyword>
<dbReference type="SMART" id="SM00232">
    <property type="entry name" value="JAB_MPN"/>
    <property type="match status" value="1"/>
</dbReference>
<evidence type="ECO:0000313" key="6">
    <source>
        <dbReference type="EMBL" id="PAV78555.1"/>
    </source>
</evidence>
<dbReference type="OrthoDB" id="10265695at2759"/>
<comment type="similarity">
    <text evidence="4">Belongs to the eIF-3 subunit H family.</text>
</comment>
<name>A0A2A2KX69_9BILA</name>
<dbReference type="EMBL" id="LIAE01007551">
    <property type="protein sequence ID" value="PAV78555.1"/>
    <property type="molecule type" value="Genomic_DNA"/>
</dbReference>
<comment type="caution">
    <text evidence="6">The sequence shown here is derived from an EMBL/GenBank/DDBJ whole genome shotgun (WGS) entry which is preliminary data.</text>
</comment>
<gene>
    <name evidence="6" type="ORF">WR25_09574</name>
</gene>
<comment type="subcellular location">
    <subcellularLocation>
        <location evidence="4">Cytoplasm</location>
    </subcellularLocation>
</comment>
<dbReference type="GO" id="GO:0016282">
    <property type="term" value="C:eukaryotic 43S preinitiation complex"/>
    <property type="evidence" value="ECO:0007669"/>
    <property type="project" value="UniProtKB-UniRule"/>
</dbReference>
<feature type="domain" description="MPN" evidence="5">
    <location>
        <begin position="14"/>
        <end position="167"/>
    </location>
</feature>
<keyword evidence="1 4" id="KW-0963">Cytoplasm</keyword>
<dbReference type="InterPro" id="IPR000555">
    <property type="entry name" value="JAMM/MPN+_dom"/>
</dbReference>
<dbReference type="HAMAP" id="MF_03007">
    <property type="entry name" value="eIF3h"/>
    <property type="match status" value="1"/>
</dbReference>
<dbReference type="Pfam" id="PF01398">
    <property type="entry name" value="JAB"/>
    <property type="match status" value="1"/>
</dbReference>
<dbReference type="GO" id="GO:0033290">
    <property type="term" value="C:eukaryotic 48S preinitiation complex"/>
    <property type="evidence" value="ECO:0007669"/>
    <property type="project" value="UniProtKB-UniRule"/>
</dbReference>
<dbReference type="PROSITE" id="PS50249">
    <property type="entry name" value="MPN"/>
    <property type="match status" value="1"/>
</dbReference>
<reference evidence="6 7" key="1">
    <citation type="journal article" date="2017" name="Curr. Biol.">
        <title>Genome architecture and evolution of a unichromosomal asexual nematode.</title>
        <authorList>
            <person name="Fradin H."/>
            <person name="Zegar C."/>
            <person name="Gutwein M."/>
            <person name="Lucas J."/>
            <person name="Kovtun M."/>
            <person name="Corcoran D."/>
            <person name="Baugh L.R."/>
            <person name="Kiontke K."/>
            <person name="Gunsalus K."/>
            <person name="Fitch D.H."/>
            <person name="Piano F."/>
        </authorList>
    </citation>
    <scope>NUCLEOTIDE SEQUENCE [LARGE SCALE GENOMIC DNA]</scope>
    <source>
        <strain evidence="6">PF1309</strain>
    </source>
</reference>
<sequence length="365" mass="40524">MASLSVTPPNVTTIQIDALVIMKIVKHVDSEMNAGMSDVGGEVCQGLLTGLVSIEDSKLEITNCFPTARAEPILDDENAVQANQAYEELKQAEMLDMLKKFRNMNIDYELVGFYQAHPFGACFAQEVIDSIFDYQSNVPDCVVLIYDPVKTRQGQLSLRAYRLSFAALELCAKGDWSPETVKSAGLTYESMFEELPITIKSSYLVNAMMAELALSPNSVADRYSAHLELGTRRSLEKSVRGMMANVDELNKAIAAYAKYVSDKQRHDNTVFNLTQKRQIENEQRAARGEPPLSLDDIRKMKPPQLQTRNGMLESMLACCDTQALVDFCTKVTGENIAKLFLAESIAADEKTTTKGERSQSTVSNR</sequence>
<dbReference type="InterPro" id="IPR045810">
    <property type="entry name" value="eIF3h_C"/>
</dbReference>
<dbReference type="Pfam" id="PF19445">
    <property type="entry name" value="eIF3h_C"/>
    <property type="match status" value="1"/>
</dbReference>
<evidence type="ECO:0000256" key="3">
    <source>
        <dbReference type="ARBA" id="ARBA00022917"/>
    </source>
</evidence>
<evidence type="ECO:0000256" key="1">
    <source>
        <dbReference type="ARBA" id="ARBA00022490"/>
    </source>
</evidence>
<comment type="subunit">
    <text evidence="4">Component of the eukaryotic translation initiation factor 3 (eIF-3) complex.</text>
</comment>
<protein>
    <recommendedName>
        <fullName evidence="4">Eukaryotic translation initiation factor 3 subunit H</fullName>
        <shortName evidence="4">eIF3h</shortName>
    </recommendedName>
</protein>
<dbReference type="InterPro" id="IPR050242">
    <property type="entry name" value="JAMM_MPN+_peptidase_M67A"/>
</dbReference>
<proteinExistence type="inferred from homology"/>
<keyword evidence="3 4" id="KW-0648">Protein biosynthesis</keyword>
<dbReference type="GO" id="GO:0003743">
    <property type="term" value="F:translation initiation factor activity"/>
    <property type="evidence" value="ECO:0007669"/>
    <property type="project" value="UniProtKB-UniRule"/>
</dbReference>
<comment type="function">
    <text evidence="4">Component of the eukaryotic translation initiation factor 3 (eIF-3) complex, which is involved in protein synthesis of a specialized repertoire of mRNAs and, together with other initiation factors, stimulates binding of mRNA and methionyl-tRNAi to the 40S ribosome. The eIF-3 complex specifically targets and initiates translation of a subset of mRNAs involved in cell proliferation.</text>
</comment>
<dbReference type="FunFam" id="3.40.140.10:FF:000087">
    <property type="entry name" value="Eukaryotic translation initiation factor 3 subunit H"/>
    <property type="match status" value="1"/>
</dbReference>
<dbReference type="Proteomes" id="UP000218231">
    <property type="component" value="Unassembled WGS sequence"/>
</dbReference>
<dbReference type="PANTHER" id="PTHR10410">
    <property type="entry name" value="EUKARYOTIC TRANSLATION INITIATION FACTOR 3 -RELATED"/>
    <property type="match status" value="1"/>
</dbReference>
<dbReference type="GO" id="GO:0008237">
    <property type="term" value="F:metallopeptidase activity"/>
    <property type="evidence" value="ECO:0007669"/>
    <property type="project" value="InterPro"/>
</dbReference>
<evidence type="ECO:0000313" key="7">
    <source>
        <dbReference type="Proteomes" id="UP000218231"/>
    </source>
</evidence>
<dbReference type="STRING" id="2018661.A0A2A2KX69"/>
<accession>A0A2A2KX69</accession>
<dbReference type="AlphaFoldDB" id="A0A2A2KX69"/>